<dbReference type="EMBL" id="JAUUTY010000007">
    <property type="protein sequence ID" value="KAK1604953.1"/>
    <property type="molecule type" value="Genomic_DNA"/>
</dbReference>
<evidence type="ECO:0000313" key="4">
    <source>
        <dbReference type="Proteomes" id="UP001231189"/>
    </source>
</evidence>
<dbReference type="PANTHER" id="PTHR34708:SF1">
    <property type="entry name" value="OS08G0126400 PROTEIN"/>
    <property type="match status" value="1"/>
</dbReference>
<reference evidence="3" key="1">
    <citation type="submission" date="2023-07" db="EMBL/GenBank/DDBJ databases">
        <title>A chromosome-level genome assembly of Lolium multiflorum.</title>
        <authorList>
            <person name="Chen Y."/>
            <person name="Copetti D."/>
            <person name="Kolliker R."/>
            <person name="Studer B."/>
        </authorList>
    </citation>
    <scope>NUCLEOTIDE SEQUENCE</scope>
    <source>
        <strain evidence="3">02402/16</strain>
        <tissue evidence="3">Leaf</tissue>
    </source>
</reference>
<proteinExistence type="predicted"/>
<dbReference type="AlphaFoldDB" id="A0AAD8VHC2"/>
<dbReference type="Pfam" id="PF03478">
    <property type="entry name" value="Beta-prop_KIB1-4"/>
    <property type="match status" value="1"/>
</dbReference>
<gene>
    <name evidence="3" type="ORF">QYE76_028626</name>
</gene>
<accession>A0AAD8VHC2</accession>
<keyword evidence="4" id="KW-1185">Reference proteome</keyword>
<dbReference type="Proteomes" id="UP001231189">
    <property type="component" value="Unassembled WGS sequence"/>
</dbReference>
<dbReference type="PANTHER" id="PTHR34708">
    <property type="entry name" value="OS07G0440000 PROTEIN"/>
    <property type="match status" value="1"/>
</dbReference>
<evidence type="ECO:0000259" key="2">
    <source>
        <dbReference type="Pfam" id="PF03478"/>
    </source>
</evidence>
<comment type="caution">
    <text evidence="3">The sequence shown here is derived from an EMBL/GenBank/DDBJ whole genome shotgun (WGS) entry which is preliminary data.</text>
</comment>
<name>A0AAD8VHC2_LOLMU</name>
<organism evidence="3 4">
    <name type="scientific">Lolium multiflorum</name>
    <name type="common">Italian ryegrass</name>
    <name type="synonym">Lolium perenne subsp. multiflorum</name>
    <dbReference type="NCBI Taxonomy" id="4521"/>
    <lineage>
        <taxon>Eukaryota</taxon>
        <taxon>Viridiplantae</taxon>
        <taxon>Streptophyta</taxon>
        <taxon>Embryophyta</taxon>
        <taxon>Tracheophyta</taxon>
        <taxon>Spermatophyta</taxon>
        <taxon>Magnoliopsida</taxon>
        <taxon>Liliopsida</taxon>
        <taxon>Poales</taxon>
        <taxon>Poaceae</taxon>
        <taxon>BOP clade</taxon>
        <taxon>Pooideae</taxon>
        <taxon>Poodae</taxon>
        <taxon>Poeae</taxon>
        <taxon>Poeae Chloroplast Group 2 (Poeae type)</taxon>
        <taxon>Loliodinae</taxon>
        <taxon>Loliinae</taxon>
        <taxon>Lolium</taxon>
    </lineage>
</organism>
<dbReference type="InterPro" id="IPR005174">
    <property type="entry name" value="KIB1-4_b-propeller"/>
</dbReference>
<evidence type="ECO:0000256" key="1">
    <source>
        <dbReference type="SAM" id="MobiDB-lite"/>
    </source>
</evidence>
<feature type="domain" description="KIB1-4 beta-propeller" evidence="2">
    <location>
        <begin position="72"/>
        <end position="372"/>
    </location>
</feature>
<feature type="region of interest" description="Disordered" evidence="1">
    <location>
        <begin position="208"/>
        <end position="230"/>
    </location>
</feature>
<protein>
    <recommendedName>
        <fullName evidence="2">KIB1-4 beta-propeller domain-containing protein</fullName>
    </recommendedName>
</protein>
<feature type="compositionally biased region" description="Basic residues" evidence="1">
    <location>
        <begin position="214"/>
        <end position="227"/>
    </location>
</feature>
<sequence>MPPFRRWEELPPDLLCRIGDTLELKCYARARGACTTWRCALPPPFPSLLVVVNRSPSAASLAINRSFELNAIPERARCIGSSNGWLALLADSKFSLFNPITATEIDLPLLIYNNSTQSTSRLVFAPNPARDDFAAVTIFDINVLAYVTAGARRWAILDPISLTRGDQLVDVFYHEKGRFYCLTRYGDVYILRLPERSLGKPIMVKDPSSGPARFKGRQTQKLPRRLPRSPFEGPDLNAPVTVAPLLAKGDLPFDPDTSFAPPYNRFALVNSAKHIVFCDGNLYQIWRNKSCAVTMQLPGGGRHRVAENEMLVLRYYPRRQPCWDAVTDLGGYSVFLGKNNAASMYAQGVPGLKGNCVYWIDEMGRDRCMVFDMVSKKSTPCLPIAAVGVTPQSTICWYFLTDMVKNFNNGGKRVYQTRARVRADRENQQDMEE</sequence>
<evidence type="ECO:0000313" key="3">
    <source>
        <dbReference type="EMBL" id="KAK1604953.1"/>
    </source>
</evidence>